<keyword evidence="2" id="KW-1185">Reference proteome</keyword>
<dbReference type="AlphaFoldDB" id="A0A2W2DVK0"/>
<name>A0A2W2DVK0_9ACTN</name>
<dbReference type="EMBL" id="POUD01000361">
    <property type="protein sequence ID" value="PZG05160.1"/>
    <property type="molecule type" value="Genomic_DNA"/>
</dbReference>
<sequence>MTEDWLSEAVRRVEADPKAIHLLFPQAERRGGPDARAALMRALRGDHTVLRDLYERGDSGERLAILSALPDLDAGPEAVGLVE</sequence>
<keyword evidence="1" id="KW-0413">Isomerase</keyword>
<gene>
    <name evidence="1" type="ORF">C1J01_43750</name>
</gene>
<reference evidence="1 2" key="1">
    <citation type="submission" date="2018-01" db="EMBL/GenBank/DDBJ databases">
        <title>Draft genome sequence of Nonomuraea sp. KC333.</title>
        <authorList>
            <person name="Sahin N."/>
            <person name="Saygin H."/>
            <person name="Ay H."/>
        </authorList>
    </citation>
    <scope>NUCLEOTIDE SEQUENCE [LARGE SCALE GENOMIC DNA]</scope>
    <source>
        <strain evidence="1 2">KC333</strain>
    </source>
</reference>
<proteinExistence type="predicted"/>
<comment type="caution">
    <text evidence="1">The sequence shown here is derived from an EMBL/GenBank/DDBJ whole genome shotgun (WGS) entry which is preliminary data.</text>
</comment>
<feature type="non-terminal residue" evidence="1">
    <location>
        <position position="83"/>
    </location>
</feature>
<protein>
    <submittedName>
        <fullName evidence="1">Sugar phosphate isomerase</fullName>
    </submittedName>
</protein>
<dbReference type="Proteomes" id="UP000249304">
    <property type="component" value="Unassembled WGS sequence"/>
</dbReference>
<evidence type="ECO:0000313" key="2">
    <source>
        <dbReference type="Proteomes" id="UP000249304"/>
    </source>
</evidence>
<evidence type="ECO:0000313" key="1">
    <source>
        <dbReference type="EMBL" id="PZG05160.1"/>
    </source>
</evidence>
<organism evidence="1 2">
    <name type="scientific">Nonomuraea aridisoli</name>
    <dbReference type="NCBI Taxonomy" id="2070368"/>
    <lineage>
        <taxon>Bacteria</taxon>
        <taxon>Bacillati</taxon>
        <taxon>Actinomycetota</taxon>
        <taxon>Actinomycetes</taxon>
        <taxon>Streptosporangiales</taxon>
        <taxon>Streptosporangiaceae</taxon>
        <taxon>Nonomuraea</taxon>
    </lineage>
</organism>
<accession>A0A2W2DVK0</accession>
<dbReference type="GO" id="GO:0016853">
    <property type="term" value="F:isomerase activity"/>
    <property type="evidence" value="ECO:0007669"/>
    <property type="project" value="UniProtKB-KW"/>
</dbReference>